<dbReference type="RefSeq" id="WP_055195588.1">
    <property type="nucleotide sequence ID" value="NZ_CABIYH010000028.1"/>
</dbReference>
<evidence type="ECO:0000259" key="2">
    <source>
        <dbReference type="Pfam" id="PF11760"/>
    </source>
</evidence>
<evidence type="ECO:0000313" key="5">
    <source>
        <dbReference type="Proteomes" id="UP000095350"/>
    </source>
</evidence>
<dbReference type="OrthoDB" id="9781023at2"/>
<sequence length="446" mass="49806">MQIDIMSFTRRGIELSAKIRECLYSCGKGYEVCLYTKYGRYQEISDAEIQTEWIREHNRANGKNPVYVKESIYDWMRARFEQNRNGKKTAVIWIGACGIAVRAMAPSLRDKLTDIPVLVVDEAGQFVIPVLSGHYGGANELAGLLAKRIGAVPVITTATDVNHAFAVDVFAKENGLFIQNKEEIAGVSSKILDGKKIMIMTGGRVEGEIPKSVLISDITTCEENPPQKWSVKKEQDHISMPDVVISARYPVKNIPKSQVIDEQVDVKTHTDPLWLIPRTIILGMGCKKGKSCEEIGQFVLETLEQEQISIQAVTALATIDLKKEEPGFLEFVKKYGLDFLTYPKEVLKEVPGTFSGSAFVSQTVGVDNVCERAALAACRKEDKEKIKQPGCGSEGKEKSYMQQNCDSRENQKKMLVQGRLLLKKKAKDGMTLAIAEREWSVRFDET</sequence>
<organism evidence="4 5">
    <name type="scientific">Roseburia intestinalis</name>
    <dbReference type="NCBI Taxonomy" id="166486"/>
    <lineage>
        <taxon>Bacteria</taxon>
        <taxon>Bacillati</taxon>
        <taxon>Bacillota</taxon>
        <taxon>Clostridia</taxon>
        <taxon>Lachnospirales</taxon>
        <taxon>Lachnospiraceae</taxon>
        <taxon>Roseburia</taxon>
    </lineage>
</organism>
<dbReference type="SUPFAM" id="SSF159664">
    <property type="entry name" value="CobE/GbiG C-terminal domain-like"/>
    <property type="match status" value="1"/>
</dbReference>
<dbReference type="Proteomes" id="UP000095350">
    <property type="component" value="Unassembled WGS sequence"/>
</dbReference>
<dbReference type="PaxDb" id="166486-ERS852572_03130"/>
<dbReference type="InterPro" id="IPR038029">
    <property type="entry name" value="GbiG_N_sf"/>
</dbReference>
<dbReference type="PANTHER" id="PTHR37477">
    <property type="entry name" value="COBALT-PRECORRIN-5A HYDROLASE"/>
    <property type="match status" value="1"/>
</dbReference>
<dbReference type="AlphaFoldDB" id="A0A173VLX4"/>
<dbReference type="InterPro" id="IPR052553">
    <property type="entry name" value="CbiG_hydrolase"/>
</dbReference>
<dbReference type="Gene3D" id="3.30.420.180">
    <property type="entry name" value="CobE/GbiG C-terminal domain"/>
    <property type="match status" value="1"/>
</dbReference>
<accession>A0A173VLX4</accession>
<dbReference type="Gene3D" id="3.40.50.11220">
    <property type="match status" value="1"/>
</dbReference>
<protein>
    <submittedName>
        <fullName evidence="4">Cobalamin biosynthesis protein CbiG</fullName>
    </submittedName>
</protein>
<dbReference type="InterPro" id="IPR021744">
    <property type="entry name" value="CbiG_N"/>
</dbReference>
<dbReference type="GO" id="GO:0009236">
    <property type="term" value="P:cobalamin biosynthetic process"/>
    <property type="evidence" value="ECO:0007669"/>
    <property type="project" value="InterPro"/>
</dbReference>
<feature type="domain" description="Cobalamin biosynthesis central region" evidence="3">
    <location>
        <begin position="165"/>
        <end position="249"/>
    </location>
</feature>
<dbReference type="InterPro" id="IPR036518">
    <property type="entry name" value="CobE/GbiG_C_sf"/>
</dbReference>
<dbReference type="PANTHER" id="PTHR37477:SF1">
    <property type="entry name" value="COBALT-PRECORRIN-5A HYDROLASE"/>
    <property type="match status" value="1"/>
</dbReference>
<dbReference type="InterPro" id="IPR002750">
    <property type="entry name" value="CobE/GbiG_C"/>
</dbReference>
<evidence type="ECO:0000259" key="1">
    <source>
        <dbReference type="Pfam" id="PF01890"/>
    </source>
</evidence>
<dbReference type="STRING" id="166486.ERS852572_03130"/>
<dbReference type="Pfam" id="PF11760">
    <property type="entry name" value="CbiG_N"/>
    <property type="match status" value="1"/>
</dbReference>
<proteinExistence type="predicted"/>
<dbReference type="EMBL" id="CYXZ01000028">
    <property type="protein sequence ID" value="CUN27810.1"/>
    <property type="molecule type" value="Genomic_DNA"/>
</dbReference>
<reference evidence="4 5" key="1">
    <citation type="submission" date="2015-09" db="EMBL/GenBank/DDBJ databases">
        <authorList>
            <consortium name="Pathogen Informatics"/>
        </authorList>
    </citation>
    <scope>NUCLEOTIDE SEQUENCE [LARGE SCALE GENOMIC DNA]</scope>
    <source>
        <strain evidence="4 5">2789STDY5834960</strain>
    </source>
</reference>
<feature type="domain" description="CobE/GbiG C-terminal" evidence="1">
    <location>
        <begin position="280"/>
        <end position="435"/>
    </location>
</feature>
<dbReference type="SUPFAM" id="SSF159672">
    <property type="entry name" value="CbiG N-terminal domain-like"/>
    <property type="match status" value="1"/>
</dbReference>
<evidence type="ECO:0000259" key="3">
    <source>
        <dbReference type="Pfam" id="PF11761"/>
    </source>
</evidence>
<dbReference type="Pfam" id="PF01890">
    <property type="entry name" value="CbiG_C"/>
    <property type="match status" value="1"/>
</dbReference>
<dbReference type="InterPro" id="IPR021745">
    <property type="entry name" value="CbiG_mid"/>
</dbReference>
<gene>
    <name evidence="4" type="ORF">ERS852572_03130</name>
</gene>
<dbReference type="Pfam" id="PF11761">
    <property type="entry name" value="CbiG_mid"/>
    <property type="match status" value="1"/>
</dbReference>
<name>A0A173VLX4_9FIRM</name>
<feature type="domain" description="Cobalamin synthesis G N-terminal" evidence="2">
    <location>
        <begin position="87"/>
        <end position="160"/>
    </location>
</feature>
<evidence type="ECO:0000313" key="4">
    <source>
        <dbReference type="EMBL" id="CUN27810.1"/>
    </source>
</evidence>